<gene>
    <name evidence="2" type="ORF">BB934_01965</name>
</gene>
<feature type="compositionally biased region" description="Basic and acidic residues" evidence="1">
    <location>
        <begin position="18"/>
        <end position="30"/>
    </location>
</feature>
<feature type="region of interest" description="Disordered" evidence="1">
    <location>
        <begin position="1"/>
        <end position="30"/>
    </location>
</feature>
<sequence length="77" mass="8028">MADAVIHPELSNAAQTSAERHGGDAGSIHDKADEAGMTRAVEAGFKPLSHDAINLLLADVRGALGPDLNVFLVTDQH</sequence>
<name>A0A1B2EAX6_9HYPH</name>
<protein>
    <submittedName>
        <fullName evidence="2">Uncharacterized protein</fullName>
    </submittedName>
</protein>
<accession>A0A1B2EAX6</accession>
<dbReference type="RefSeq" id="WP_099508138.1">
    <property type="nucleotide sequence ID" value="NZ_CP016616.1"/>
</dbReference>
<evidence type="ECO:0000256" key="1">
    <source>
        <dbReference type="SAM" id="MobiDB-lite"/>
    </source>
</evidence>
<evidence type="ECO:0000313" key="2">
    <source>
        <dbReference type="EMBL" id="ANY77136.1"/>
    </source>
</evidence>
<reference evidence="2" key="1">
    <citation type="submission" date="2016-07" db="EMBL/GenBank/DDBJ databases">
        <title>Microvirga ossetica sp. nov. a new species of rhizobia isolated from root nodules of the legume species Vicia alpestris Steven originated from North Ossetia region in the Caucasus.</title>
        <authorList>
            <person name="Safronova V.I."/>
            <person name="Kuznetsova I.G."/>
            <person name="Sazanova A.L."/>
            <person name="Belimov A."/>
            <person name="Andronov E."/>
            <person name="Osledkin Y.S."/>
            <person name="Onishchuk O.P."/>
            <person name="Kurchak O.N."/>
            <person name="Shaposhnikov A.I."/>
            <person name="Willems A."/>
            <person name="Tikhonovich I.A."/>
        </authorList>
    </citation>
    <scope>NUCLEOTIDE SEQUENCE [LARGE SCALE GENOMIC DNA]</scope>
    <source>
        <strain evidence="2">V5/3M</strain>
    </source>
</reference>
<organism evidence="2">
    <name type="scientific">Microvirga ossetica</name>
    <dbReference type="NCBI Taxonomy" id="1882682"/>
    <lineage>
        <taxon>Bacteria</taxon>
        <taxon>Pseudomonadati</taxon>
        <taxon>Pseudomonadota</taxon>
        <taxon>Alphaproteobacteria</taxon>
        <taxon>Hyphomicrobiales</taxon>
        <taxon>Methylobacteriaceae</taxon>
        <taxon>Microvirga</taxon>
    </lineage>
</organism>
<proteinExistence type="predicted"/>
<dbReference type="KEGG" id="moc:BB934_01965"/>
<dbReference type="AlphaFoldDB" id="A0A1B2EAX6"/>
<dbReference type="EMBL" id="CP016616">
    <property type="protein sequence ID" value="ANY77136.1"/>
    <property type="molecule type" value="Genomic_DNA"/>
</dbReference>